<feature type="region of interest" description="Disordered" evidence="1">
    <location>
        <begin position="1"/>
        <end position="34"/>
    </location>
</feature>
<evidence type="ECO:0000256" key="1">
    <source>
        <dbReference type="SAM" id="MobiDB-lite"/>
    </source>
</evidence>
<evidence type="ECO:0000313" key="3">
    <source>
        <dbReference type="Proteomes" id="UP001185737"/>
    </source>
</evidence>
<dbReference type="Proteomes" id="UP001185737">
    <property type="component" value="Unassembled WGS sequence"/>
</dbReference>
<feature type="region of interest" description="Disordered" evidence="1">
    <location>
        <begin position="46"/>
        <end position="67"/>
    </location>
</feature>
<feature type="compositionally biased region" description="Basic and acidic residues" evidence="1">
    <location>
        <begin position="53"/>
        <end position="67"/>
    </location>
</feature>
<evidence type="ECO:0000313" key="2">
    <source>
        <dbReference type="EMBL" id="MDV6286348.1"/>
    </source>
</evidence>
<organism evidence="2 3">
    <name type="scientific">Rhodococcus jostii</name>
    <dbReference type="NCBI Taxonomy" id="132919"/>
    <lineage>
        <taxon>Bacteria</taxon>
        <taxon>Bacillati</taxon>
        <taxon>Actinomycetota</taxon>
        <taxon>Actinomycetes</taxon>
        <taxon>Mycobacteriales</taxon>
        <taxon>Nocardiaceae</taxon>
        <taxon>Rhodococcus</taxon>
    </lineage>
</organism>
<dbReference type="RefSeq" id="WP_283333265.1">
    <property type="nucleotide sequence ID" value="NZ_JAWLKA010000036.1"/>
</dbReference>
<feature type="compositionally biased region" description="Basic and acidic residues" evidence="1">
    <location>
        <begin position="19"/>
        <end position="30"/>
    </location>
</feature>
<sequence>MTSTNPVARTATGTAAHGPRADRDPRRSTETKAAFKTTEFFGYIASRGNVKTGSREHYTDTDRNTGV</sequence>
<reference evidence="2 3" key="1">
    <citation type="submission" date="2023-10" db="EMBL/GenBank/DDBJ databases">
        <title>Development of a sustainable strategy for remediation of hydrocarbon-contaminated territories based on the waste exchange concept.</title>
        <authorList>
            <person name="Krivoruchko A."/>
        </authorList>
    </citation>
    <scope>NUCLEOTIDE SEQUENCE [LARGE SCALE GENOMIC DNA]</scope>
    <source>
        <strain evidence="2 3">IEGM 60</strain>
    </source>
</reference>
<dbReference type="EMBL" id="JAWLKA010000036">
    <property type="protein sequence ID" value="MDV6286348.1"/>
    <property type="molecule type" value="Genomic_DNA"/>
</dbReference>
<gene>
    <name evidence="2" type="ORF">R3Q59_38360</name>
</gene>
<feature type="compositionally biased region" description="Polar residues" evidence="1">
    <location>
        <begin position="1"/>
        <end position="13"/>
    </location>
</feature>
<comment type="caution">
    <text evidence="2">The sequence shown here is derived from an EMBL/GenBank/DDBJ whole genome shotgun (WGS) entry which is preliminary data.</text>
</comment>
<proteinExistence type="predicted"/>
<accession>A0ABU4CS05</accession>
<name>A0ABU4CS05_RHOJO</name>
<protein>
    <submittedName>
        <fullName evidence="2">Uncharacterized protein</fullName>
    </submittedName>
</protein>
<keyword evidence="3" id="KW-1185">Reference proteome</keyword>